<evidence type="ECO:0000313" key="4">
    <source>
        <dbReference type="EMBL" id="TGZ78266.1"/>
    </source>
</evidence>
<evidence type="ECO:0000256" key="2">
    <source>
        <dbReference type="SAM" id="Phobius"/>
    </source>
</evidence>
<feature type="compositionally biased region" description="Pro residues" evidence="1">
    <location>
        <begin position="585"/>
        <end position="594"/>
    </location>
</feature>
<evidence type="ECO:0000256" key="3">
    <source>
        <dbReference type="SAM" id="SignalP"/>
    </source>
</evidence>
<accession>A0A4S2MMD8</accession>
<evidence type="ECO:0000256" key="1">
    <source>
        <dbReference type="SAM" id="MobiDB-lite"/>
    </source>
</evidence>
<sequence>MRLQLVLSGLLGALLSFHDVAAIPQSPPHHQLNRRDVITKQNIIYKTEKVTDVETITTTRAAVTTTVRGTSTIITTRKVAPSNAVPSKGDQDPVVVTVTSTTTTTLAPKTVTSARNRKRDVIITAPPDPIITAWAQFKEKRQIRSLLDDLFGGKEEGDEKTTTRTVTKTSTIQTTLGRKITRIEDGPKITAYSKLVTVTISQTTGPAPAPTEDATTSTTTVWETETATPAPVVVPGEEKPAEKTDTGMTAGQKAGLGSAVGIIGAAAIGFAAFIALRKRRRNMANNEKVDFNRLGPDDAYDPSMRGSPDTNLDSLPAHPPPPGGSSLGGMGGAEAMAGIAAGAGLAGAAARSRQQPSSPVSESPYGPISQHNQYSSNVNPDFGPGAYAAGAAVGAGAAFPHHQQQQYYQDDRSASPPDQYHIQPPPPVASPLAEPGEYPPSLGRPIPPFAAAMGPRRLSIHPDVLTPGIPTPDQRRISSFQPVGSAPNSTRNSRAFTAPDLGAQVLAPDTSGVVDGVSSPLQQSSPVLQHPRQNKYSGQWGTKYTPVARKPLPTVTSAAPDQSAPTSPILEGEVAPTTSDTDPSAPIPPPPPSETPERLQPPQRAYAPYRPDSIVVTPATPVLAQNPALKRNSAWEKAAEY</sequence>
<feature type="region of interest" description="Disordered" evidence="1">
    <location>
        <begin position="290"/>
        <end position="331"/>
    </location>
</feature>
<feature type="compositionally biased region" description="Polar residues" evidence="1">
    <location>
        <begin position="369"/>
        <end position="379"/>
    </location>
</feature>
<keyword evidence="2" id="KW-0812">Transmembrane</keyword>
<dbReference type="Proteomes" id="UP000298138">
    <property type="component" value="Unassembled WGS sequence"/>
</dbReference>
<name>A0A4S2MMD8_9PEZI</name>
<evidence type="ECO:0000313" key="5">
    <source>
        <dbReference type="Proteomes" id="UP000298138"/>
    </source>
</evidence>
<keyword evidence="5" id="KW-1185">Reference proteome</keyword>
<feature type="compositionally biased region" description="Low complexity" evidence="1">
    <location>
        <begin position="575"/>
        <end position="584"/>
    </location>
</feature>
<feature type="region of interest" description="Disordered" evidence="1">
    <location>
        <begin position="513"/>
        <end position="641"/>
    </location>
</feature>
<feature type="compositionally biased region" description="Low complexity" evidence="1">
    <location>
        <begin position="517"/>
        <end position="529"/>
    </location>
</feature>
<gene>
    <name evidence="4" type="ORF">EX30DRAFT_161872</name>
</gene>
<feature type="region of interest" description="Disordered" evidence="1">
    <location>
        <begin position="348"/>
        <end position="495"/>
    </location>
</feature>
<protein>
    <recommendedName>
        <fullName evidence="6">Mid2 domain-containing protein</fullName>
    </recommendedName>
</protein>
<feature type="compositionally biased region" description="Low complexity" evidence="1">
    <location>
        <begin position="383"/>
        <end position="408"/>
    </location>
</feature>
<feature type="compositionally biased region" description="Polar residues" evidence="1">
    <location>
        <begin position="477"/>
        <end position="495"/>
    </location>
</feature>
<dbReference type="InParanoid" id="A0A4S2MMD8"/>
<feature type="transmembrane region" description="Helical" evidence="2">
    <location>
        <begin position="254"/>
        <end position="276"/>
    </location>
</feature>
<dbReference type="EMBL" id="ML220143">
    <property type="protein sequence ID" value="TGZ78266.1"/>
    <property type="molecule type" value="Genomic_DNA"/>
</dbReference>
<feature type="compositionally biased region" description="Polar residues" evidence="1">
    <location>
        <begin position="352"/>
        <end position="361"/>
    </location>
</feature>
<feature type="compositionally biased region" description="Polar residues" evidence="1">
    <location>
        <begin position="554"/>
        <end position="566"/>
    </location>
</feature>
<keyword evidence="2" id="KW-1133">Transmembrane helix</keyword>
<proteinExistence type="predicted"/>
<keyword evidence="2" id="KW-0472">Membrane</keyword>
<organism evidence="4 5">
    <name type="scientific">Ascodesmis nigricans</name>
    <dbReference type="NCBI Taxonomy" id="341454"/>
    <lineage>
        <taxon>Eukaryota</taxon>
        <taxon>Fungi</taxon>
        <taxon>Dikarya</taxon>
        <taxon>Ascomycota</taxon>
        <taxon>Pezizomycotina</taxon>
        <taxon>Pezizomycetes</taxon>
        <taxon>Pezizales</taxon>
        <taxon>Ascodesmidaceae</taxon>
        <taxon>Ascodesmis</taxon>
    </lineage>
</organism>
<feature type="chain" id="PRO_5020247921" description="Mid2 domain-containing protein" evidence="3">
    <location>
        <begin position="23"/>
        <end position="641"/>
    </location>
</feature>
<keyword evidence="3" id="KW-0732">Signal</keyword>
<feature type="signal peptide" evidence="3">
    <location>
        <begin position="1"/>
        <end position="22"/>
    </location>
</feature>
<dbReference type="AlphaFoldDB" id="A0A4S2MMD8"/>
<evidence type="ECO:0008006" key="6">
    <source>
        <dbReference type="Google" id="ProtNLM"/>
    </source>
</evidence>
<reference evidence="4 5" key="1">
    <citation type="submission" date="2019-04" db="EMBL/GenBank/DDBJ databases">
        <title>Comparative genomics and transcriptomics to analyze fruiting body development in filamentous ascomycetes.</title>
        <authorList>
            <consortium name="DOE Joint Genome Institute"/>
            <person name="Lutkenhaus R."/>
            <person name="Traeger S."/>
            <person name="Breuer J."/>
            <person name="Kuo A."/>
            <person name="Lipzen A."/>
            <person name="Pangilinan J."/>
            <person name="Dilworth D."/>
            <person name="Sandor L."/>
            <person name="Poggeler S."/>
            <person name="Barry K."/>
            <person name="Grigoriev I.V."/>
            <person name="Nowrousian M."/>
        </authorList>
    </citation>
    <scope>NUCLEOTIDE SEQUENCE [LARGE SCALE GENOMIC DNA]</scope>
    <source>
        <strain evidence="4 5">CBS 389.68</strain>
    </source>
</reference>